<organism evidence="3 4">
    <name type="scientific">Camellia sinensis</name>
    <name type="common">Tea plant</name>
    <name type="synonym">Thea sinensis</name>
    <dbReference type="NCBI Taxonomy" id="4442"/>
    <lineage>
        <taxon>Eukaryota</taxon>
        <taxon>Viridiplantae</taxon>
        <taxon>Streptophyta</taxon>
        <taxon>Embryophyta</taxon>
        <taxon>Tracheophyta</taxon>
        <taxon>Spermatophyta</taxon>
        <taxon>Magnoliopsida</taxon>
        <taxon>eudicotyledons</taxon>
        <taxon>Gunneridae</taxon>
        <taxon>Pentapetalae</taxon>
        <taxon>asterids</taxon>
        <taxon>Ericales</taxon>
        <taxon>Theaceae</taxon>
        <taxon>Camellia</taxon>
    </lineage>
</organism>
<gene>
    <name evidence="3" type="ORF">HYC85_030209</name>
</gene>
<feature type="transmembrane region" description="Helical" evidence="2">
    <location>
        <begin position="96"/>
        <end position="118"/>
    </location>
</feature>
<name>A0A7J7G2Z5_CAMSI</name>
<dbReference type="AlphaFoldDB" id="A0A7J7G2Z5"/>
<evidence type="ECO:0000313" key="4">
    <source>
        <dbReference type="Proteomes" id="UP000593564"/>
    </source>
</evidence>
<dbReference type="PANTHER" id="PTHR34741:SF2">
    <property type="entry name" value="VESICLE TRANSPORT PROTEIN"/>
    <property type="match status" value="1"/>
</dbReference>
<evidence type="ECO:0000256" key="1">
    <source>
        <dbReference type="SAM" id="MobiDB-lite"/>
    </source>
</evidence>
<dbReference type="Proteomes" id="UP000593564">
    <property type="component" value="Unassembled WGS sequence"/>
</dbReference>
<comment type="caution">
    <text evidence="3">The sequence shown here is derived from an EMBL/GenBank/DDBJ whole genome shotgun (WGS) entry which is preliminary data.</text>
</comment>
<dbReference type="PANTHER" id="PTHR34741">
    <property type="entry name" value="IMAP FAMILY MEMBER 1, PUTATIVE-RELATED"/>
    <property type="match status" value="1"/>
</dbReference>
<feature type="compositionally biased region" description="Pro residues" evidence="1">
    <location>
        <begin position="19"/>
        <end position="31"/>
    </location>
</feature>
<feature type="region of interest" description="Disordered" evidence="1">
    <location>
        <begin position="19"/>
        <end position="50"/>
    </location>
</feature>
<keyword evidence="2" id="KW-0472">Membrane</keyword>
<feature type="transmembrane region" description="Helical" evidence="2">
    <location>
        <begin position="157"/>
        <end position="176"/>
    </location>
</feature>
<reference evidence="3 4" key="2">
    <citation type="submission" date="2020-07" db="EMBL/GenBank/DDBJ databases">
        <title>Genome assembly of wild tea tree DASZ reveals pedigree and selection history of tea varieties.</title>
        <authorList>
            <person name="Zhang W."/>
        </authorList>
    </citation>
    <scope>NUCLEOTIDE SEQUENCE [LARGE SCALE GENOMIC DNA]</scope>
    <source>
        <strain evidence="4">cv. G240</strain>
        <tissue evidence="3">Leaf</tissue>
    </source>
</reference>
<evidence type="ECO:0000313" key="3">
    <source>
        <dbReference type="EMBL" id="KAF5934038.1"/>
    </source>
</evidence>
<feature type="transmembrane region" description="Helical" evidence="2">
    <location>
        <begin position="130"/>
        <end position="150"/>
    </location>
</feature>
<keyword evidence="4" id="KW-1185">Reference proteome</keyword>
<keyword evidence="2" id="KW-0812">Transmembrane</keyword>
<proteinExistence type="predicted"/>
<keyword evidence="2" id="KW-1133">Transmembrane helix</keyword>
<sequence>MNPSETVIQLPPVVAVPPPESALHVPPPPLPEAVVQPSESLAQAPPPLDAPPEPVIPRNAQQQDLELSKLVVAFCFAAAFEIAFRSVQTRKHYPITFQLLCLLMVFALDFLVVAKYSVANYPKPGRLLEHAGLLCGVTAFFAAITVSFPLCLKLISWIVYALSLLAISICNCPPPLNAEATVRRQTYTPVVLKSPRLEITPITQGAPERMLLAVPKVEPTKSWKDALLSPATQGAPERKLLVVPKVTSVTKKVTLLQKAESLRKITEDYVKASKQSAIVRATARTKNFLIQAKEANQFATATFVAASTGATKNVVA</sequence>
<reference evidence="4" key="1">
    <citation type="journal article" date="2020" name="Nat. Commun.">
        <title>Genome assembly of wild tea tree DASZ reveals pedigree and selection history of tea varieties.</title>
        <authorList>
            <person name="Zhang W."/>
            <person name="Zhang Y."/>
            <person name="Qiu H."/>
            <person name="Guo Y."/>
            <person name="Wan H."/>
            <person name="Zhang X."/>
            <person name="Scossa F."/>
            <person name="Alseekh S."/>
            <person name="Zhang Q."/>
            <person name="Wang P."/>
            <person name="Xu L."/>
            <person name="Schmidt M.H."/>
            <person name="Jia X."/>
            <person name="Li D."/>
            <person name="Zhu A."/>
            <person name="Guo F."/>
            <person name="Chen W."/>
            <person name="Ni D."/>
            <person name="Usadel B."/>
            <person name="Fernie A.R."/>
            <person name="Wen W."/>
        </authorList>
    </citation>
    <scope>NUCLEOTIDE SEQUENCE [LARGE SCALE GENOMIC DNA]</scope>
    <source>
        <strain evidence="4">cv. G240</strain>
    </source>
</reference>
<dbReference type="EMBL" id="JACBKZ010000014">
    <property type="protein sequence ID" value="KAF5934038.1"/>
    <property type="molecule type" value="Genomic_DNA"/>
</dbReference>
<evidence type="ECO:0000256" key="2">
    <source>
        <dbReference type="SAM" id="Phobius"/>
    </source>
</evidence>
<accession>A0A7J7G2Z5</accession>
<protein>
    <submittedName>
        <fullName evidence="3">Uncharacterized protein</fullName>
    </submittedName>
</protein>